<evidence type="ECO:0000259" key="1">
    <source>
        <dbReference type="Pfam" id="PF01695"/>
    </source>
</evidence>
<dbReference type="PANTHER" id="PTHR30050">
    <property type="entry name" value="CHROMOSOMAL REPLICATION INITIATOR PROTEIN DNAA"/>
    <property type="match status" value="1"/>
</dbReference>
<accession>Q8FQ97</accession>
<dbReference type="InterPro" id="IPR002611">
    <property type="entry name" value="IstB_ATP-bd"/>
</dbReference>
<dbReference type="Proteomes" id="UP000001409">
    <property type="component" value="Chromosome"/>
</dbReference>
<dbReference type="KEGG" id="cef:CE1229"/>
<dbReference type="PANTHER" id="PTHR30050:SF4">
    <property type="entry name" value="ATP-BINDING PROTEIN RV3427C IN INSERTION SEQUENCE-RELATED"/>
    <property type="match status" value="1"/>
</dbReference>
<organism evidence="2 3">
    <name type="scientific">Corynebacterium efficiens (strain DSM 44549 / YS-314 / AJ 12310 / JCM 11189 / NBRC 100395)</name>
    <dbReference type="NCBI Taxonomy" id="196164"/>
    <lineage>
        <taxon>Bacteria</taxon>
        <taxon>Bacillati</taxon>
        <taxon>Actinomycetota</taxon>
        <taxon>Actinomycetes</taxon>
        <taxon>Mycobacteriales</taxon>
        <taxon>Corynebacteriaceae</taxon>
        <taxon>Corynebacterium</taxon>
    </lineage>
</organism>
<dbReference type="SUPFAM" id="SSF52540">
    <property type="entry name" value="P-loop containing nucleoside triphosphate hydrolases"/>
    <property type="match status" value="1"/>
</dbReference>
<evidence type="ECO:0000313" key="2">
    <source>
        <dbReference type="EMBL" id="BAC18039.1"/>
    </source>
</evidence>
<evidence type="ECO:0000313" key="3">
    <source>
        <dbReference type="Proteomes" id="UP000001409"/>
    </source>
</evidence>
<dbReference type="GO" id="GO:0005524">
    <property type="term" value="F:ATP binding"/>
    <property type="evidence" value="ECO:0007669"/>
    <property type="project" value="InterPro"/>
</dbReference>
<dbReference type="Pfam" id="PF01695">
    <property type="entry name" value="IstB_IS21"/>
    <property type="match status" value="1"/>
</dbReference>
<dbReference type="AlphaFoldDB" id="Q8FQ97"/>
<name>Q8FQ97_COREF</name>
<reference evidence="2 3" key="1">
    <citation type="journal article" date="2003" name="Genome Res.">
        <title>Comparative complete genome sequence analysis of the amino acid replacements responsible for the thermostability of Corynebacterium efficiens.</title>
        <authorList>
            <person name="Nishio Y."/>
            <person name="Nakamura Y."/>
            <person name="Kawarabayasi Y."/>
            <person name="Usuda Y."/>
            <person name="Kimura E."/>
            <person name="Sugimoto S."/>
            <person name="Matsui K."/>
            <person name="Yamagishi A."/>
            <person name="Kikuchi H."/>
            <person name="Ikeo K."/>
            <person name="Gojobori T."/>
        </authorList>
    </citation>
    <scope>NUCLEOTIDE SEQUENCE [LARGE SCALE GENOMIC DNA]</scope>
    <source>
        <strain evidence="3">DSM 44549 / YS-314 / AJ 12310 / JCM 11189 / NBRC 100395</strain>
    </source>
</reference>
<dbReference type="CDD" id="cd00009">
    <property type="entry name" value="AAA"/>
    <property type="match status" value="1"/>
</dbReference>
<proteinExistence type="predicted"/>
<dbReference type="InterPro" id="IPR028350">
    <property type="entry name" value="DNAC/IstB-like"/>
</dbReference>
<dbReference type="InterPro" id="IPR027417">
    <property type="entry name" value="P-loop_NTPase"/>
</dbReference>
<sequence length="271" mass="29934">MTLFNDDDHALFRSLRASSLARAFEEIVTANIDDDNPDVLTPEEAFRLAGQQVARDREAKRISEAIRKARFPIMDASIAEIRYEQGRNLNPMTMKRLGNHDWGADPTNLLILSPTGSGKTYLTCAVGISACHNGYSVAYWRMDDLARRLAVTRIDTLEHEDMLAGLFGVDVLILDDFLTVGVDERTASDLFAILANRENIHATIIGSQSTPGHWLDVLPDKNSGDSIVRARPPDGGHGGFNQEADFRIAGPRSSNTAGARYLHQECLRTVL</sequence>
<dbReference type="RefSeq" id="WP_011075355.1">
    <property type="nucleotide sequence ID" value="NC_004369.1"/>
</dbReference>
<dbReference type="EMBL" id="BA000035">
    <property type="protein sequence ID" value="BAC18039.1"/>
    <property type="molecule type" value="Genomic_DNA"/>
</dbReference>
<feature type="domain" description="IstB-like ATP-binding" evidence="1">
    <location>
        <begin position="13"/>
        <end position="226"/>
    </location>
</feature>
<dbReference type="PIRSF" id="PIRSF003073">
    <property type="entry name" value="DNAC_TnpB_IstB"/>
    <property type="match status" value="1"/>
</dbReference>
<dbReference type="Gene3D" id="3.40.50.300">
    <property type="entry name" value="P-loop containing nucleotide triphosphate hydrolases"/>
    <property type="match status" value="1"/>
</dbReference>
<protein>
    <recommendedName>
        <fullName evidence="1">IstB-like ATP-binding domain-containing protein</fullName>
    </recommendedName>
</protein>
<dbReference type="GO" id="GO:0006260">
    <property type="term" value="P:DNA replication"/>
    <property type="evidence" value="ECO:0007669"/>
    <property type="project" value="TreeGrafter"/>
</dbReference>
<dbReference type="eggNOG" id="COG1484">
    <property type="taxonomic scope" value="Bacteria"/>
</dbReference>
<keyword evidence="3" id="KW-1185">Reference proteome</keyword>
<dbReference type="HOGENOM" id="CLU_062999_7_0_11"/>
<dbReference type="STRING" id="196164.gene:10741637"/>